<dbReference type="EMBL" id="CAXDID020000136">
    <property type="protein sequence ID" value="CAL6037416.1"/>
    <property type="molecule type" value="Genomic_DNA"/>
</dbReference>
<reference evidence="1" key="1">
    <citation type="submission" date="2023-06" db="EMBL/GenBank/DDBJ databases">
        <authorList>
            <person name="Kurt Z."/>
        </authorList>
    </citation>
    <scope>NUCLEOTIDE SEQUENCE</scope>
</reference>
<dbReference type="EMBL" id="CATOUU010001095">
    <property type="protein sequence ID" value="CAI9971768.1"/>
    <property type="molecule type" value="Genomic_DNA"/>
</dbReference>
<comment type="caution">
    <text evidence="1">The sequence shown here is derived from an EMBL/GenBank/DDBJ whole genome shotgun (WGS) entry which is preliminary data.</text>
</comment>
<organism evidence="1">
    <name type="scientific">Hexamita inflata</name>
    <dbReference type="NCBI Taxonomy" id="28002"/>
    <lineage>
        <taxon>Eukaryota</taxon>
        <taxon>Metamonada</taxon>
        <taxon>Diplomonadida</taxon>
        <taxon>Hexamitidae</taxon>
        <taxon>Hexamitinae</taxon>
        <taxon>Hexamita</taxon>
    </lineage>
</organism>
<dbReference type="Proteomes" id="UP001642409">
    <property type="component" value="Unassembled WGS sequence"/>
</dbReference>
<evidence type="ECO:0000313" key="2">
    <source>
        <dbReference type="EMBL" id="CAL6037416.1"/>
    </source>
</evidence>
<evidence type="ECO:0000313" key="1">
    <source>
        <dbReference type="EMBL" id="CAI9971768.1"/>
    </source>
</evidence>
<protein>
    <submittedName>
        <fullName evidence="2">Hypothetical_protein</fullName>
    </submittedName>
</protein>
<evidence type="ECO:0000313" key="3">
    <source>
        <dbReference type="Proteomes" id="UP001642409"/>
    </source>
</evidence>
<sequence length="106" mass="11867">MIFTNLTTTANKDIQSLQNIVNTKIFQVNTYTKTQIDTIISSFNNQLTNSKSQISKCSKAGWISIKLVEKEDRSQCNQCANGCYPWCIKKYMVVSGCDAQGCRVIG</sequence>
<dbReference type="AlphaFoldDB" id="A0AA86RBU8"/>
<accession>A0AA86RBU8</accession>
<proteinExistence type="predicted"/>
<reference evidence="2 3" key="2">
    <citation type="submission" date="2024-07" db="EMBL/GenBank/DDBJ databases">
        <authorList>
            <person name="Akdeniz Z."/>
        </authorList>
    </citation>
    <scope>NUCLEOTIDE SEQUENCE [LARGE SCALE GENOMIC DNA]</scope>
</reference>
<name>A0AA86RBU8_9EUKA</name>
<gene>
    <name evidence="2" type="ORF">HINF_LOCUS36881</name>
    <name evidence="1" type="ORF">HINF_LOCUS59413</name>
</gene>
<keyword evidence="3" id="KW-1185">Reference proteome</keyword>